<proteinExistence type="inferred from homology"/>
<protein>
    <submittedName>
        <fullName evidence="12">MORN repeat containing protein</fullName>
    </submittedName>
</protein>
<evidence type="ECO:0000256" key="5">
    <source>
        <dbReference type="ARBA" id="ARBA00022475"/>
    </source>
</evidence>
<dbReference type="FunFam" id="2.20.110.10:FF:000001">
    <property type="entry name" value="Junctophilin"/>
    <property type="match status" value="1"/>
</dbReference>
<feature type="non-terminal residue" evidence="12">
    <location>
        <position position="234"/>
    </location>
</feature>
<dbReference type="Gene3D" id="2.20.110.10">
    <property type="entry name" value="Histone H3 K4-specific methyltransferase SET7/9 N-terminal domain"/>
    <property type="match status" value="1"/>
</dbReference>
<evidence type="ECO:0000256" key="4">
    <source>
        <dbReference type="ARBA" id="ARBA00008599"/>
    </source>
</evidence>
<dbReference type="InterPro" id="IPR017191">
    <property type="entry name" value="Junctophilin"/>
</dbReference>
<evidence type="ECO:0000256" key="2">
    <source>
        <dbReference type="ARBA" id="ARBA00004184"/>
    </source>
</evidence>
<feature type="compositionally biased region" description="Basic and acidic residues" evidence="11">
    <location>
        <begin position="7"/>
        <end position="26"/>
    </location>
</feature>
<feature type="region of interest" description="Disordered" evidence="11">
    <location>
        <begin position="147"/>
        <end position="168"/>
    </location>
</feature>
<evidence type="ECO:0000256" key="6">
    <source>
        <dbReference type="ARBA" id="ARBA00022692"/>
    </source>
</evidence>
<dbReference type="OrthoDB" id="284854at2759"/>
<keyword evidence="7" id="KW-0677">Repeat</keyword>
<keyword evidence="9" id="KW-1133">Transmembrane helix</keyword>
<evidence type="ECO:0000256" key="11">
    <source>
        <dbReference type="SAM" id="MobiDB-lite"/>
    </source>
</evidence>
<keyword evidence="10" id="KW-0472">Membrane</keyword>
<feature type="region of interest" description="Disordered" evidence="11">
    <location>
        <begin position="208"/>
        <end position="234"/>
    </location>
</feature>
<evidence type="ECO:0000256" key="7">
    <source>
        <dbReference type="ARBA" id="ARBA00022737"/>
    </source>
</evidence>
<accession>A0A1Y3B2S1</accession>
<dbReference type="PANTHER" id="PTHR23085">
    <property type="entry name" value="GH28348P"/>
    <property type="match status" value="1"/>
</dbReference>
<name>A0A1Y3B2S1_EURMA</name>
<keyword evidence="13" id="KW-1185">Reference proteome</keyword>
<evidence type="ECO:0000313" key="13">
    <source>
        <dbReference type="Proteomes" id="UP000194236"/>
    </source>
</evidence>
<evidence type="ECO:0000256" key="1">
    <source>
        <dbReference type="ARBA" id="ARBA00004163"/>
    </source>
</evidence>
<comment type="caution">
    <text evidence="12">The sequence shown here is derived from an EMBL/GenBank/DDBJ whole genome shotgun (WGS) entry which is preliminary data.</text>
</comment>
<comment type="subcellular location">
    <subcellularLocation>
        <location evidence="3">Cell membrane</location>
    </subcellularLocation>
    <subcellularLocation>
        <location evidence="2">Endomembrane system</location>
        <topology evidence="2">Peripheral membrane protein</topology>
    </subcellularLocation>
    <subcellularLocation>
        <location evidence="1">Endoplasmic reticulum membrane</location>
        <topology evidence="1">Single-pass type IV membrane protein</topology>
    </subcellularLocation>
</comment>
<feature type="compositionally biased region" description="Polar residues" evidence="11">
    <location>
        <begin position="147"/>
        <end position="156"/>
    </location>
</feature>
<gene>
    <name evidence="12" type="ORF">BLA29_009084</name>
</gene>
<evidence type="ECO:0000256" key="10">
    <source>
        <dbReference type="ARBA" id="ARBA00023136"/>
    </source>
</evidence>
<evidence type="ECO:0000313" key="12">
    <source>
        <dbReference type="EMBL" id="OTF74344.1"/>
    </source>
</evidence>
<feature type="compositionally biased region" description="Polar residues" evidence="11">
    <location>
        <begin position="28"/>
        <end position="37"/>
    </location>
</feature>
<dbReference type="Pfam" id="PF02493">
    <property type="entry name" value="MORN"/>
    <property type="match status" value="2"/>
</dbReference>
<evidence type="ECO:0000256" key="8">
    <source>
        <dbReference type="ARBA" id="ARBA00022824"/>
    </source>
</evidence>
<dbReference type="SMART" id="SM00698">
    <property type="entry name" value="MORN"/>
    <property type="match status" value="2"/>
</dbReference>
<keyword evidence="8" id="KW-0256">Endoplasmic reticulum</keyword>
<dbReference type="SUPFAM" id="SSF82185">
    <property type="entry name" value="Histone H3 K4-specific methyltransferase SET7/9 N-terminal domain"/>
    <property type="match status" value="1"/>
</dbReference>
<dbReference type="InterPro" id="IPR003409">
    <property type="entry name" value="MORN"/>
</dbReference>
<feature type="region of interest" description="Disordered" evidence="11">
    <location>
        <begin position="1"/>
        <end position="41"/>
    </location>
</feature>
<feature type="compositionally biased region" description="Low complexity" evidence="11">
    <location>
        <begin position="224"/>
        <end position="234"/>
    </location>
</feature>
<dbReference type="GO" id="GO:0005886">
    <property type="term" value="C:plasma membrane"/>
    <property type="evidence" value="ECO:0007669"/>
    <property type="project" value="UniProtKB-SubCell"/>
</dbReference>
<dbReference type="GO" id="GO:0030314">
    <property type="term" value="C:junctional membrane complex"/>
    <property type="evidence" value="ECO:0007669"/>
    <property type="project" value="InterPro"/>
</dbReference>
<keyword evidence="6" id="KW-0812">Transmembrane</keyword>
<reference evidence="12 13" key="1">
    <citation type="submission" date="2017-03" db="EMBL/GenBank/DDBJ databases">
        <title>Genome Survey of Euroglyphus maynei.</title>
        <authorList>
            <person name="Arlian L.G."/>
            <person name="Morgan M.S."/>
            <person name="Rider S.D."/>
        </authorList>
    </citation>
    <scope>NUCLEOTIDE SEQUENCE [LARGE SCALE GENOMIC DNA]</scope>
    <source>
        <strain evidence="12">Arlian Lab</strain>
        <tissue evidence="12">Whole body</tissue>
    </source>
</reference>
<dbReference type="PANTHER" id="PTHR23085:SF16">
    <property type="entry name" value="GH28348P"/>
    <property type="match status" value="1"/>
</dbReference>
<dbReference type="EMBL" id="MUJZ01047564">
    <property type="protein sequence ID" value="OTF74344.1"/>
    <property type="molecule type" value="Genomic_DNA"/>
</dbReference>
<keyword evidence="5" id="KW-1003">Cell membrane</keyword>
<dbReference type="Proteomes" id="UP000194236">
    <property type="component" value="Unassembled WGS sequence"/>
</dbReference>
<comment type="similarity">
    <text evidence="4">Belongs to the junctophilin family.</text>
</comment>
<organism evidence="12 13">
    <name type="scientific">Euroglyphus maynei</name>
    <name type="common">Mayne's house dust mite</name>
    <dbReference type="NCBI Taxonomy" id="6958"/>
    <lineage>
        <taxon>Eukaryota</taxon>
        <taxon>Metazoa</taxon>
        <taxon>Ecdysozoa</taxon>
        <taxon>Arthropoda</taxon>
        <taxon>Chelicerata</taxon>
        <taxon>Arachnida</taxon>
        <taxon>Acari</taxon>
        <taxon>Acariformes</taxon>
        <taxon>Sarcoptiformes</taxon>
        <taxon>Astigmata</taxon>
        <taxon>Psoroptidia</taxon>
        <taxon>Analgoidea</taxon>
        <taxon>Pyroglyphidae</taxon>
        <taxon>Pyroglyphinae</taxon>
        <taxon>Euroglyphus</taxon>
    </lineage>
</organism>
<sequence>MTPSLRSAREESETRSTGSKDFHESQGDIGSNASFLSQDGDISDPTTVEIYHGEWKNDKRSGFGVCDRSDGLRYEGEWYNNKKYGYGVTTFPDGQREEGKYKNNVLVTNIRKKHIFMMRSNKLRERIESAVAEAHRAQQIALQKSDIATSRTATARSKSEQADYAASSGQNDSQMAIIIAKQYGGADLTGQVSIAPLRRRLSDFSLVRRMREGQPPPGTNIFDQQQQQQQQSSS</sequence>
<dbReference type="GO" id="GO:0005789">
    <property type="term" value="C:endoplasmic reticulum membrane"/>
    <property type="evidence" value="ECO:0007669"/>
    <property type="project" value="UniProtKB-SubCell"/>
</dbReference>
<evidence type="ECO:0000256" key="3">
    <source>
        <dbReference type="ARBA" id="ARBA00004236"/>
    </source>
</evidence>
<dbReference type="AlphaFoldDB" id="A0A1Y3B2S1"/>
<evidence type="ECO:0000256" key="9">
    <source>
        <dbReference type="ARBA" id="ARBA00022989"/>
    </source>
</evidence>